<name>A0AAV2DB52_9ROSI</name>
<evidence type="ECO:0000313" key="2">
    <source>
        <dbReference type="EMBL" id="CAL1370637.1"/>
    </source>
</evidence>
<keyword evidence="3" id="KW-1185">Reference proteome</keyword>
<protein>
    <submittedName>
        <fullName evidence="2">Uncharacterized protein</fullName>
    </submittedName>
</protein>
<dbReference type="AlphaFoldDB" id="A0AAV2DB52"/>
<proteinExistence type="predicted"/>
<reference evidence="2 3" key="1">
    <citation type="submission" date="2024-04" db="EMBL/GenBank/DDBJ databases">
        <authorList>
            <person name="Fracassetti M."/>
        </authorList>
    </citation>
    <scope>NUCLEOTIDE SEQUENCE [LARGE SCALE GENOMIC DNA]</scope>
</reference>
<evidence type="ECO:0000313" key="3">
    <source>
        <dbReference type="Proteomes" id="UP001497516"/>
    </source>
</evidence>
<feature type="region of interest" description="Disordered" evidence="1">
    <location>
        <begin position="18"/>
        <end position="37"/>
    </location>
</feature>
<accession>A0AAV2DB52</accession>
<organism evidence="2 3">
    <name type="scientific">Linum trigynum</name>
    <dbReference type="NCBI Taxonomy" id="586398"/>
    <lineage>
        <taxon>Eukaryota</taxon>
        <taxon>Viridiplantae</taxon>
        <taxon>Streptophyta</taxon>
        <taxon>Embryophyta</taxon>
        <taxon>Tracheophyta</taxon>
        <taxon>Spermatophyta</taxon>
        <taxon>Magnoliopsida</taxon>
        <taxon>eudicotyledons</taxon>
        <taxon>Gunneridae</taxon>
        <taxon>Pentapetalae</taxon>
        <taxon>rosids</taxon>
        <taxon>fabids</taxon>
        <taxon>Malpighiales</taxon>
        <taxon>Linaceae</taxon>
        <taxon>Linum</taxon>
    </lineage>
</organism>
<evidence type="ECO:0000256" key="1">
    <source>
        <dbReference type="SAM" id="MobiDB-lite"/>
    </source>
</evidence>
<dbReference type="EMBL" id="OZ034815">
    <property type="protein sequence ID" value="CAL1370637.1"/>
    <property type="molecule type" value="Genomic_DNA"/>
</dbReference>
<sequence length="70" mass="7586">MNCQFLYLHSSTIGAPPIPHPLPSFRHQRTPSEQGKEGCLLQDGEATREGTSVGFGRPCDLEKLSAAGDF</sequence>
<dbReference type="Proteomes" id="UP001497516">
    <property type="component" value="Chromosome 2"/>
</dbReference>
<gene>
    <name evidence="2" type="ORF">LTRI10_LOCUS12749</name>
</gene>